<comment type="similarity">
    <text evidence="1 7 12">Belongs to the peptidase S14 family.</text>
</comment>
<keyword evidence="4 7" id="KW-0378">Hydrolase</keyword>
<keyword evidence="2 7" id="KW-0963">Cytoplasm</keyword>
<feature type="active site" description="Nucleophile" evidence="7">
    <location>
        <position position="106"/>
    </location>
</feature>
<dbReference type="PANTHER" id="PTHR10381">
    <property type="entry name" value="ATP-DEPENDENT CLP PROTEASE PROTEOLYTIC SUBUNIT"/>
    <property type="match status" value="1"/>
</dbReference>
<evidence type="ECO:0000256" key="3">
    <source>
        <dbReference type="ARBA" id="ARBA00022670"/>
    </source>
</evidence>
<evidence type="ECO:0000256" key="12">
    <source>
        <dbReference type="RuleBase" id="RU003567"/>
    </source>
</evidence>
<dbReference type="NCBIfam" id="TIGR00493">
    <property type="entry name" value="clpP"/>
    <property type="match status" value="1"/>
</dbReference>
<dbReference type="NCBIfam" id="NF001368">
    <property type="entry name" value="PRK00277.1"/>
    <property type="match status" value="1"/>
</dbReference>
<dbReference type="InterPro" id="IPR033135">
    <property type="entry name" value="ClpP_His_AS"/>
</dbReference>
<dbReference type="PRINTS" id="PR00127">
    <property type="entry name" value="CLPPROTEASEP"/>
</dbReference>
<evidence type="ECO:0000256" key="8">
    <source>
        <dbReference type="PROSITE-ProRule" id="PRU10085"/>
    </source>
</evidence>
<evidence type="ECO:0000313" key="14">
    <source>
        <dbReference type="Proteomes" id="UP001523003"/>
    </source>
</evidence>
<dbReference type="RefSeq" id="WP_249676025.1">
    <property type="nucleotide sequence ID" value="NZ_JAMCOF010000003.1"/>
</dbReference>
<dbReference type="PROSITE" id="PS00381">
    <property type="entry name" value="CLP_PROTEASE_SER"/>
    <property type="match status" value="1"/>
</dbReference>
<dbReference type="GO" id="GO:0004252">
    <property type="term" value="F:serine-type endopeptidase activity"/>
    <property type="evidence" value="ECO:0007669"/>
    <property type="project" value="UniProtKB-EC"/>
</dbReference>
<dbReference type="Proteomes" id="UP001523003">
    <property type="component" value="Unassembled WGS sequence"/>
</dbReference>
<evidence type="ECO:0000256" key="10">
    <source>
        <dbReference type="RuleBase" id="RU000549"/>
    </source>
</evidence>
<dbReference type="EMBL" id="JAMCOF010000003">
    <property type="protein sequence ID" value="MCL6229574.1"/>
    <property type="molecule type" value="Genomic_DNA"/>
</dbReference>
<dbReference type="CDD" id="cd07017">
    <property type="entry name" value="S14_ClpP_2"/>
    <property type="match status" value="1"/>
</dbReference>
<comment type="subcellular location">
    <subcellularLocation>
        <location evidence="7">Cytoplasm</location>
    </subcellularLocation>
</comment>
<dbReference type="InterPro" id="IPR029045">
    <property type="entry name" value="ClpP/crotonase-like_dom_sf"/>
</dbReference>
<evidence type="ECO:0000256" key="5">
    <source>
        <dbReference type="ARBA" id="ARBA00022825"/>
    </source>
</evidence>
<evidence type="ECO:0000256" key="4">
    <source>
        <dbReference type="ARBA" id="ARBA00022801"/>
    </source>
</evidence>
<evidence type="ECO:0000256" key="11">
    <source>
        <dbReference type="RuleBase" id="RU000550"/>
    </source>
</evidence>
<feature type="active site" evidence="8">
    <location>
        <position position="106"/>
    </location>
</feature>
<dbReference type="Pfam" id="PF00574">
    <property type="entry name" value="CLP_protease"/>
    <property type="match status" value="1"/>
</dbReference>
<dbReference type="SUPFAM" id="SSF52096">
    <property type="entry name" value="ClpP/crotonase"/>
    <property type="match status" value="1"/>
</dbReference>
<sequence>MSDPTKKVLSLVPMVVEQTNRGERAYDIFSRLLKERIIFINGPVEDNMAMLVCAQLLFLEAENPKKEINLYINSPGGMVTSGMAIYDTMQFIRPSVSTLCMGQAASMGSLLLTAGATGRRFALPNARIMVHQPSGGFQGQASDIERHAQDIIKMKRRLNEIYVQHTGQNYEVIEKTLDRDHFMTAEEAKQFGLIDDVIQYRAETEKEEKD</sequence>
<proteinExistence type="inferred from homology"/>
<protein>
    <recommendedName>
        <fullName evidence="7 12">ATP-dependent Clp protease proteolytic subunit</fullName>
        <ecNumber evidence="7 10">3.4.21.92</ecNumber>
    </recommendedName>
    <alternativeName>
        <fullName evidence="7">Endopeptidase Clp</fullName>
    </alternativeName>
</protein>
<name>A0ABT0PAA0_9HYPH</name>
<dbReference type="PANTHER" id="PTHR10381:SF70">
    <property type="entry name" value="ATP-DEPENDENT CLP PROTEASE PROTEOLYTIC SUBUNIT"/>
    <property type="match status" value="1"/>
</dbReference>
<dbReference type="NCBIfam" id="NF009205">
    <property type="entry name" value="PRK12553.1"/>
    <property type="match status" value="1"/>
</dbReference>
<dbReference type="InterPro" id="IPR023562">
    <property type="entry name" value="ClpP/TepA"/>
</dbReference>
<feature type="active site" evidence="7 9">
    <location>
        <position position="131"/>
    </location>
</feature>
<evidence type="ECO:0000256" key="6">
    <source>
        <dbReference type="ARBA" id="ARBA00034021"/>
    </source>
</evidence>
<keyword evidence="14" id="KW-1185">Reference proteome</keyword>
<keyword evidence="3 7" id="KW-0645">Protease</keyword>
<evidence type="ECO:0000256" key="7">
    <source>
        <dbReference type="HAMAP-Rule" id="MF_00444"/>
    </source>
</evidence>
<dbReference type="PROSITE" id="PS00382">
    <property type="entry name" value="CLP_PROTEASE_HIS"/>
    <property type="match status" value="1"/>
</dbReference>
<evidence type="ECO:0000313" key="13">
    <source>
        <dbReference type="EMBL" id="MCL6229574.1"/>
    </source>
</evidence>
<evidence type="ECO:0000256" key="1">
    <source>
        <dbReference type="ARBA" id="ARBA00007039"/>
    </source>
</evidence>
<dbReference type="InterPro" id="IPR018215">
    <property type="entry name" value="ClpP_Ser_AS"/>
</dbReference>
<keyword evidence="5 7" id="KW-0720">Serine protease</keyword>
<comment type="caution">
    <text evidence="13">The sequence shown here is derived from an EMBL/GenBank/DDBJ whole genome shotgun (WGS) entry which is preliminary data.</text>
</comment>
<comment type="catalytic activity">
    <reaction evidence="6 7 9">
        <text>Hydrolysis of proteins to small peptides in the presence of ATP and magnesium. alpha-casein is the usual test substrate. In the absence of ATP, only oligopeptides shorter than five residues are hydrolyzed (such as succinyl-Leu-Tyr-|-NHMec, and Leu-Tyr-Leu-|-Tyr-Trp, in which cleavage of the -Tyr-|-Leu- and -Tyr-|-Trp bonds also occurs).</text>
        <dbReference type="EC" id="3.4.21.92"/>
    </reaction>
</comment>
<organism evidence="13 14">
    <name type="scientific">Bartonella bilalgolemii</name>
    <dbReference type="NCBI Taxonomy" id="2942911"/>
    <lineage>
        <taxon>Bacteria</taxon>
        <taxon>Pseudomonadati</taxon>
        <taxon>Pseudomonadota</taxon>
        <taxon>Alphaproteobacteria</taxon>
        <taxon>Hyphomicrobiales</taxon>
        <taxon>Bartonellaceae</taxon>
        <taxon>Bartonella</taxon>
    </lineage>
</organism>
<accession>A0ABT0PAA0</accession>
<dbReference type="EC" id="3.4.21.92" evidence="7 10"/>
<dbReference type="Gene3D" id="3.90.226.10">
    <property type="entry name" value="2-enoyl-CoA Hydratase, Chain A, domain 1"/>
    <property type="match status" value="1"/>
</dbReference>
<comment type="subunit">
    <text evidence="7">Fourteen ClpP subunits assemble into 2 heptameric rings which stack back to back to give a disk-like structure with a central cavity, resembling the structure of eukaryotic proteasomes.</text>
</comment>
<evidence type="ECO:0000256" key="9">
    <source>
        <dbReference type="PROSITE-ProRule" id="PRU10086"/>
    </source>
</evidence>
<dbReference type="HAMAP" id="MF_00444">
    <property type="entry name" value="ClpP"/>
    <property type="match status" value="1"/>
</dbReference>
<dbReference type="InterPro" id="IPR001907">
    <property type="entry name" value="ClpP"/>
</dbReference>
<reference evidence="13 14" key="1">
    <citation type="submission" date="2022-05" db="EMBL/GenBank/DDBJ databases">
        <title>Description of the Bartonella bilalgolemii sp. nov. Isolated from Apodemus uralensis (Pallas 1811).</title>
        <authorList>
            <person name="Zgheib R."/>
            <person name="Celebi B."/>
        </authorList>
    </citation>
    <scope>NUCLEOTIDE SEQUENCE [LARGE SCALE GENOMIC DNA]</scope>
    <source>
        <strain evidence="13 14">G70</strain>
    </source>
</reference>
<comment type="function">
    <text evidence="7 11">Cleaves peptides in various proteins in a process that requires ATP hydrolysis. Has a chymotrypsin-like activity. Plays a major role in the degradation of misfolded proteins.</text>
</comment>
<gene>
    <name evidence="7 13" type="primary">clpP</name>
    <name evidence="13" type="ORF">M4Z11_02945</name>
</gene>
<evidence type="ECO:0000256" key="2">
    <source>
        <dbReference type="ARBA" id="ARBA00022490"/>
    </source>
</evidence>